<comment type="cofactor">
    <cofactor evidence="1">
        <name>heme</name>
        <dbReference type="ChEBI" id="CHEBI:30413"/>
    </cofactor>
</comment>
<reference evidence="2" key="1">
    <citation type="submission" date="2021-03" db="EMBL/GenBank/DDBJ databases">
        <authorList>
            <person name="Tagirdzhanova G."/>
        </authorList>
    </citation>
    <scope>NUCLEOTIDE SEQUENCE</scope>
</reference>
<dbReference type="SUPFAM" id="SSF48264">
    <property type="entry name" value="Cytochrome P450"/>
    <property type="match status" value="1"/>
</dbReference>
<name>A0A8H3G1V1_9LECA</name>
<evidence type="ECO:0000313" key="3">
    <source>
        <dbReference type="Proteomes" id="UP000664203"/>
    </source>
</evidence>
<sequence length="474" mass="53519">MILTPSLIRPLFESHSTDISFDSVRWFLLVNVFGANKRHEQEHSRAHGDAHALLHQLSPGPSEMLRTTVRGIQEQGPHLVSFSDSIVDQNPWERAATPIIHHHTGRITGDASSVEVSFFALIRTFVGSLLVPSLVGREFLENYPEALEDIQDLDDGLKYLVLGLPRWLPIPSLSKAHIARRRLLDAMRSLHGALDQIAAGNEPNQPWRDLSDVGVILKGRHAIWNAYGTPRDIRASSDLSLLWGMCTKTTKLVFWILVRLYSTPGLIQKVRDETHPFAKASQPSQVFGISEPVRLEIDDHGLMQSCPLLKACLYECLRLHSEPISMRIVQKDISVLESPEDGRSIDRERRQTFVLEAGDFVASLPKTHQRDPRYYESPNSFQPGRFLRSSVQGQPTLVQGAVNPWGLGEFACPWHVLAEQEVLAFVAAIVVLWDFESMDFHGWIVPRQKNSAIVSLPLEDIRVEIRPRDLPIKR</sequence>
<dbReference type="InterPro" id="IPR001128">
    <property type="entry name" value="Cyt_P450"/>
</dbReference>
<organism evidence="2 3">
    <name type="scientific">Alectoria fallacina</name>
    <dbReference type="NCBI Taxonomy" id="1903189"/>
    <lineage>
        <taxon>Eukaryota</taxon>
        <taxon>Fungi</taxon>
        <taxon>Dikarya</taxon>
        <taxon>Ascomycota</taxon>
        <taxon>Pezizomycotina</taxon>
        <taxon>Lecanoromycetes</taxon>
        <taxon>OSLEUM clade</taxon>
        <taxon>Lecanoromycetidae</taxon>
        <taxon>Lecanorales</taxon>
        <taxon>Lecanorineae</taxon>
        <taxon>Parmeliaceae</taxon>
        <taxon>Alectoria</taxon>
    </lineage>
</organism>
<dbReference type="PRINTS" id="PR00463">
    <property type="entry name" value="EP450I"/>
</dbReference>
<gene>
    <name evidence="2" type="ORF">ALECFALPRED_005461</name>
</gene>
<dbReference type="PANTHER" id="PTHR24306:SF7">
    <property type="entry name" value="AHBB"/>
    <property type="match status" value="1"/>
</dbReference>
<dbReference type="AlphaFoldDB" id="A0A8H3G1V1"/>
<evidence type="ECO:0000313" key="2">
    <source>
        <dbReference type="EMBL" id="CAF9933017.1"/>
    </source>
</evidence>
<dbReference type="InterPro" id="IPR036396">
    <property type="entry name" value="Cyt_P450_sf"/>
</dbReference>
<keyword evidence="1" id="KW-0349">Heme</keyword>
<dbReference type="Gene3D" id="1.10.630.10">
    <property type="entry name" value="Cytochrome P450"/>
    <property type="match status" value="1"/>
</dbReference>
<dbReference type="Pfam" id="PF00067">
    <property type="entry name" value="p450"/>
    <property type="match status" value="1"/>
</dbReference>
<dbReference type="GO" id="GO:0004497">
    <property type="term" value="F:monooxygenase activity"/>
    <property type="evidence" value="ECO:0007669"/>
    <property type="project" value="InterPro"/>
</dbReference>
<keyword evidence="3" id="KW-1185">Reference proteome</keyword>
<dbReference type="GO" id="GO:0020037">
    <property type="term" value="F:heme binding"/>
    <property type="evidence" value="ECO:0007669"/>
    <property type="project" value="InterPro"/>
</dbReference>
<comment type="caution">
    <text evidence="2">The sequence shown here is derived from an EMBL/GenBank/DDBJ whole genome shotgun (WGS) entry which is preliminary data.</text>
</comment>
<dbReference type="EMBL" id="CAJPDR010000344">
    <property type="protein sequence ID" value="CAF9933017.1"/>
    <property type="molecule type" value="Genomic_DNA"/>
</dbReference>
<protein>
    <recommendedName>
        <fullName evidence="4">Cytochrome P450</fullName>
    </recommendedName>
</protein>
<dbReference type="GO" id="GO:0016705">
    <property type="term" value="F:oxidoreductase activity, acting on paired donors, with incorporation or reduction of molecular oxygen"/>
    <property type="evidence" value="ECO:0007669"/>
    <property type="project" value="InterPro"/>
</dbReference>
<dbReference type="InterPro" id="IPR002401">
    <property type="entry name" value="Cyt_P450_E_grp-I"/>
</dbReference>
<evidence type="ECO:0000256" key="1">
    <source>
        <dbReference type="PIRSR" id="PIRSR602401-1"/>
    </source>
</evidence>
<feature type="binding site" description="axial binding residue" evidence="1">
    <location>
        <position position="412"/>
    </location>
    <ligand>
        <name>heme</name>
        <dbReference type="ChEBI" id="CHEBI:30413"/>
    </ligand>
    <ligandPart>
        <name>Fe</name>
        <dbReference type="ChEBI" id="CHEBI:18248"/>
    </ligandPart>
</feature>
<dbReference type="GO" id="GO:0005506">
    <property type="term" value="F:iron ion binding"/>
    <property type="evidence" value="ECO:0007669"/>
    <property type="project" value="InterPro"/>
</dbReference>
<accession>A0A8H3G1V1</accession>
<dbReference type="OrthoDB" id="3366823at2759"/>
<dbReference type="Proteomes" id="UP000664203">
    <property type="component" value="Unassembled WGS sequence"/>
</dbReference>
<keyword evidence="1" id="KW-0408">Iron</keyword>
<keyword evidence="1" id="KW-0479">Metal-binding</keyword>
<evidence type="ECO:0008006" key="4">
    <source>
        <dbReference type="Google" id="ProtNLM"/>
    </source>
</evidence>
<proteinExistence type="predicted"/>
<dbReference type="PANTHER" id="PTHR24306">
    <property type="match status" value="1"/>
</dbReference>